<reference evidence="7" key="1">
    <citation type="submission" date="2021-03" db="EMBL/GenBank/DDBJ databases">
        <title>Antimicrobial resistance genes in bacteria isolated from Japanese honey, and their potential for conferring macrolide and lincosamide resistance in the American foulbrood pathogen Paenibacillus larvae.</title>
        <authorList>
            <person name="Okamoto M."/>
            <person name="Kumagai M."/>
            <person name="Kanamori H."/>
            <person name="Takamatsu D."/>
        </authorList>
    </citation>
    <scope>NUCLEOTIDE SEQUENCE</scope>
    <source>
        <strain evidence="7">J2TS6</strain>
    </source>
</reference>
<dbReference type="PANTHER" id="PTHR43310">
    <property type="entry name" value="SULFATE TRANSPORTER YBAR-RELATED"/>
    <property type="match status" value="1"/>
</dbReference>
<evidence type="ECO:0000313" key="7">
    <source>
        <dbReference type="EMBL" id="GIO32322.1"/>
    </source>
</evidence>
<keyword evidence="8" id="KW-1185">Reference proteome</keyword>
<evidence type="ECO:0000313" key="8">
    <source>
        <dbReference type="Proteomes" id="UP000679779"/>
    </source>
</evidence>
<dbReference type="Proteomes" id="UP000679779">
    <property type="component" value="Unassembled WGS sequence"/>
</dbReference>
<dbReference type="InterPro" id="IPR052706">
    <property type="entry name" value="Membrane-Transporter-like"/>
</dbReference>
<sequence>MAGCAMIGQTVINVKSGGRSRLSTLVAGIFLLFLIIAPGSVVKVIPMAALVGGMIMVSVGTFDWNSLRTLHKVPLGGKRPFQSGRQIRCSWQTGYRSRVE</sequence>
<accession>A0A920CD27</accession>
<evidence type="ECO:0000256" key="3">
    <source>
        <dbReference type="ARBA" id="ARBA00022989"/>
    </source>
</evidence>
<gene>
    <name evidence="7" type="ORF">J2TS6_34630</name>
</gene>
<dbReference type="InterPro" id="IPR011547">
    <property type="entry name" value="SLC26A/SulP_dom"/>
</dbReference>
<feature type="transmembrane region" description="Helical" evidence="5">
    <location>
        <begin position="44"/>
        <end position="62"/>
    </location>
</feature>
<evidence type="ECO:0000256" key="2">
    <source>
        <dbReference type="ARBA" id="ARBA00022692"/>
    </source>
</evidence>
<name>A0A920CD27_9BACL</name>
<keyword evidence="3 5" id="KW-1133">Transmembrane helix</keyword>
<evidence type="ECO:0000259" key="6">
    <source>
        <dbReference type="Pfam" id="PF00916"/>
    </source>
</evidence>
<comment type="subcellular location">
    <subcellularLocation>
        <location evidence="1">Membrane</location>
        <topology evidence="1">Multi-pass membrane protein</topology>
    </subcellularLocation>
</comment>
<proteinExistence type="predicted"/>
<feature type="domain" description="SLC26A/SulP transporter" evidence="6">
    <location>
        <begin position="6"/>
        <end position="73"/>
    </location>
</feature>
<organism evidence="7 8">
    <name type="scientific">Paenibacillus albilobatus</name>
    <dbReference type="NCBI Taxonomy" id="2716884"/>
    <lineage>
        <taxon>Bacteria</taxon>
        <taxon>Bacillati</taxon>
        <taxon>Bacillota</taxon>
        <taxon>Bacilli</taxon>
        <taxon>Bacillales</taxon>
        <taxon>Paenibacillaceae</taxon>
        <taxon>Paenibacillus</taxon>
    </lineage>
</organism>
<dbReference type="GO" id="GO:0016020">
    <property type="term" value="C:membrane"/>
    <property type="evidence" value="ECO:0007669"/>
    <property type="project" value="UniProtKB-SubCell"/>
</dbReference>
<keyword evidence="4 5" id="KW-0472">Membrane</keyword>
<evidence type="ECO:0000256" key="1">
    <source>
        <dbReference type="ARBA" id="ARBA00004141"/>
    </source>
</evidence>
<dbReference type="EMBL" id="BORQ01000004">
    <property type="protein sequence ID" value="GIO32322.1"/>
    <property type="molecule type" value="Genomic_DNA"/>
</dbReference>
<evidence type="ECO:0000256" key="4">
    <source>
        <dbReference type="ARBA" id="ARBA00023136"/>
    </source>
</evidence>
<evidence type="ECO:0000256" key="5">
    <source>
        <dbReference type="SAM" id="Phobius"/>
    </source>
</evidence>
<keyword evidence="2 5" id="KW-0812">Transmembrane</keyword>
<comment type="caution">
    <text evidence="7">The sequence shown here is derived from an EMBL/GenBank/DDBJ whole genome shotgun (WGS) entry which is preliminary data.</text>
</comment>
<protein>
    <recommendedName>
        <fullName evidence="6">SLC26A/SulP transporter domain-containing protein</fullName>
    </recommendedName>
</protein>
<feature type="transmembrane region" description="Helical" evidence="5">
    <location>
        <begin position="21"/>
        <end position="38"/>
    </location>
</feature>
<dbReference type="AlphaFoldDB" id="A0A920CD27"/>
<dbReference type="Pfam" id="PF00916">
    <property type="entry name" value="Sulfate_transp"/>
    <property type="match status" value="1"/>
</dbReference>
<dbReference type="PANTHER" id="PTHR43310:SF1">
    <property type="entry name" value="SULFATE TRANSPORTER YBAR-RELATED"/>
    <property type="match status" value="1"/>
</dbReference>